<feature type="region of interest" description="Disordered" evidence="1">
    <location>
        <begin position="136"/>
        <end position="160"/>
    </location>
</feature>
<proteinExistence type="predicted"/>
<evidence type="ECO:0000259" key="2">
    <source>
        <dbReference type="Pfam" id="PF01510"/>
    </source>
</evidence>
<keyword evidence="4" id="KW-1185">Reference proteome</keyword>
<sequence>MAEYPGAARAGLSPNRSRREGGISLFIVHHYASTQDPESAWRRFNTENDRSVSPNYQVNADGTVFEVVPPRWWRAWTTGAIDHQAITCETQNTTRAPGWGISPESHEAIARLVAWAHTEHGIPLQRAEVADGNRVTRPGVIGHRDTPAGRESGTECPGPSMDIEWIIARARQITTGDKPAPPVPPARIAAPVATLRRNRLRAQRKESTHG</sequence>
<gene>
    <name evidence="3" type="ORF">J2Y69_003055</name>
</gene>
<dbReference type="SUPFAM" id="SSF55846">
    <property type="entry name" value="N-acetylmuramoyl-L-alanine amidase-like"/>
    <property type="match status" value="1"/>
</dbReference>
<dbReference type="Pfam" id="PF01510">
    <property type="entry name" value="Amidase_2"/>
    <property type="match status" value="1"/>
</dbReference>
<dbReference type="EMBL" id="JAVDUM010000014">
    <property type="protein sequence ID" value="MDR6868439.1"/>
    <property type="molecule type" value="Genomic_DNA"/>
</dbReference>
<comment type="caution">
    <text evidence="3">The sequence shown here is derived from an EMBL/GenBank/DDBJ whole genome shotgun (WGS) entry which is preliminary data.</text>
</comment>
<evidence type="ECO:0000313" key="4">
    <source>
        <dbReference type="Proteomes" id="UP001259347"/>
    </source>
</evidence>
<dbReference type="RefSeq" id="WP_310022266.1">
    <property type="nucleotide sequence ID" value="NZ_JAVDUM010000014.1"/>
</dbReference>
<evidence type="ECO:0000256" key="1">
    <source>
        <dbReference type="SAM" id="MobiDB-lite"/>
    </source>
</evidence>
<dbReference type="InterPro" id="IPR036505">
    <property type="entry name" value="Amidase/PGRP_sf"/>
</dbReference>
<dbReference type="Gene3D" id="3.40.80.10">
    <property type="entry name" value="Peptidoglycan recognition protein-like"/>
    <property type="match status" value="1"/>
</dbReference>
<organism evidence="3 4">
    <name type="scientific">Microbacterium resistens</name>
    <dbReference type="NCBI Taxonomy" id="156977"/>
    <lineage>
        <taxon>Bacteria</taxon>
        <taxon>Bacillati</taxon>
        <taxon>Actinomycetota</taxon>
        <taxon>Actinomycetes</taxon>
        <taxon>Micrococcales</taxon>
        <taxon>Microbacteriaceae</taxon>
        <taxon>Microbacterium</taxon>
    </lineage>
</organism>
<evidence type="ECO:0000313" key="3">
    <source>
        <dbReference type="EMBL" id="MDR6868439.1"/>
    </source>
</evidence>
<dbReference type="Proteomes" id="UP001259347">
    <property type="component" value="Unassembled WGS sequence"/>
</dbReference>
<reference evidence="3 4" key="1">
    <citation type="submission" date="2023-07" db="EMBL/GenBank/DDBJ databases">
        <title>Sorghum-associated microbial communities from plants grown in Nebraska, USA.</title>
        <authorList>
            <person name="Schachtman D."/>
        </authorList>
    </citation>
    <scope>NUCLEOTIDE SEQUENCE [LARGE SCALE GENOMIC DNA]</scope>
    <source>
        <strain evidence="3 4">2980</strain>
    </source>
</reference>
<dbReference type="InterPro" id="IPR002502">
    <property type="entry name" value="Amidase_domain"/>
</dbReference>
<accession>A0ABU1SFQ7</accession>
<protein>
    <recommendedName>
        <fullName evidence="2">N-acetylmuramoyl-L-alanine amidase domain-containing protein</fullName>
    </recommendedName>
</protein>
<name>A0ABU1SFQ7_9MICO</name>
<feature type="domain" description="N-acetylmuramoyl-L-alanine amidase" evidence="2">
    <location>
        <begin position="23"/>
        <end position="159"/>
    </location>
</feature>